<organism evidence="1 2">
    <name type="scientific">Rhizobium anhuiense</name>
    <dbReference type="NCBI Taxonomy" id="1184720"/>
    <lineage>
        <taxon>Bacteria</taxon>
        <taxon>Pseudomonadati</taxon>
        <taxon>Pseudomonadota</taxon>
        <taxon>Alphaproteobacteria</taxon>
        <taxon>Hyphomicrobiales</taxon>
        <taxon>Rhizobiaceae</taxon>
        <taxon>Rhizobium/Agrobacterium group</taxon>
        <taxon>Rhizobium</taxon>
    </lineage>
</organism>
<sequence>MTTSTPIEGVVKLLTGSGYRRLPSPLSIAGLSFEVPAALVGENPSPDLILVADTAFETDIRILRKVEGVARALDVARSKRPLTTVLVGPKPKAVVLDAMTKVCRVLATGVIGTEEDNSLLQNWLAVLLPLALPEPSNDIAEPLESIVKSSSDLKKTVVDMVALGAHGSDAVQARLHELLNASLAVPDVASPDHDKGSNLTGGIFE</sequence>
<dbReference type="RefSeq" id="WP_127429963.1">
    <property type="nucleotide sequence ID" value="NZ_BMFI01000003.1"/>
</dbReference>
<gene>
    <name evidence="1" type="ORF">EEQ99_02335</name>
</gene>
<comment type="caution">
    <text evidence="1">The sequence shown here is derived from an EMBL/GenBank/DDBJ whole genome shotgun (WGS) entry which is preliminary data.</text>
</comment>
<dbReference type="Proteomes" id="UP000273611">
    <property type="component" value="Unassembled WGS sequence"/>
</dbReference>
<protein>
    <submittedName>
        <fullName evidence="1">Uncharacterized protein</fullName>
    </submittedName>
</protein>
<dbReference type="EMBL" id="RIBW01000001">
    <property type="protein sequence ID" value="RUM04413.1"/>
    <property type="molecule type" value="Genomic_DNA"/>
</dbReference>
<evidence type="ECO:0000313" key="2">
    <source>
        <dbReference type="Proteomes" id="UP000273611"/>
    </source>
</evidence>
<proteinExistence type="predicted"/>
<dbReference type="AlphaFoldDB" id="A0A3S0QI33"/>
<evidence type="ECO:0000313" key="1">
    <source>
        <dbReference type="EMBL" id="RUM04413.1"/>
    </source>
</evidence>
<name>A0A3S0QI33_9HYPH</name>
<reference evidence="1 2" key="1">
    <citation type="journal article" date="2015" name="Int. J. Syst. Evol. Microbiol.">
        <title>Rhizobium anhuiense sp. nov., isolated from effective nodules of Vicia faba and Pisum sativum.</title>
        <authorList>
            <person name="Zhang Y.J."/>
            <person name="Zheng W.T."/>
            <person name="Everall I."/>
            <person name="Young J.P."/>
            <person name="Zhang X.X."/>
            <person name="Tian C.F."/>
            <person name="Sui X.H."/>
            <person name="Wang E.T."/>
            <person name="Chen W.X."/>
        </authorList>
    </citation>
    <scope>NUCLEOTIDE SEQUENCE [LARGE SCALE GENOMIC DNA]</scope>
    <source>
        <strain evidence="1 2">CCBAU 23252</strain>
    </source>
</reference>
<accession>A0A3S0QI33</accession>